<sequence>MTRAAAIEGYKEYVDLHISNVKRAFKEFGEELCKRLSIDMRKLEWQIEDHDRSKYTEEEFNGYRLNFYKSDEDQESEEEVAGLFNKAWLHHCQVNSHHPEFWLYEDEKGNIQAYPMPRYAIAEMLLDWQAMGYTHNDNAYLYWNSDKCEKPLNPATTEIVNSVIDIFK</sequence>
<proteinExistence type="predicted"/>
<evidence type="ECO:0000313" key="1">
    <source>
        <dbReference type="EMBL" id="DAE08602.1"/>
    </source>
</evidence>
<dbReference type="InterPro" id="IPR043721">
    <property type="entry name" value="DUF5662"/>
</dbReference>
<accession>A0A8S5PP17</accession>
<dbReference type="Pfam" id="PF18907">
    <property type="entry name" value="DUF5662"/>
    <property type="match status" value="1"/>
</dbReference>
<name>A0A8S5PP17_9CAUD</name>
<protein>
    <submittedName>
        <fullName evidence="1">Uncharacterized protein</fullName>
    </submittedName>
</protein>
<reference evidence="1" key="1">
    <citation type="journal article" date="2021" name="Proc. Natl. Acad. Sci. U.S.A.">
        <title>A Catalog of Tens of Thousands of Viruses from Human Metagenomes Reveals Hidden Associations with Chronic Diseases.</title>
        <authorList>
            <person name="Tisza M.J."/>
            <person name="Buck C.B."/>
        </authorList>
    </citation>
    <scope>NUCLEOTIDE SEQUENCE</scope>
    <source>
        <strain evidence="1">CtwwN25</strain>
    </source>
</reference>
<organism evidence="1">
    <name type="scientific">Myoviridae sp. ctwwN25</name>
    <dbReference type="NCBI Taxonomy" id="2825209"/>
    <lineage>
        <taxon>Viruses</taxon>
        <taxon>Duplodnaviria</taxon>
        <taxon>Heunggongvirae</taxon>
        <taxon>Uroviricota</taxon>
        <taxon>Caudoviricetes</taxon>
    </lineage>
</organism>
<dbReference type="EMBL" id="BK015472">
    <property type="protein sequence ID" value="DAE08602.1"/>
    <property type="molecule type" value="Genomic_DNA"/>
</dbReference>